<evidence type="ECO:0000259" key="8">
    <source>
        <dbReference type="PROSITE" id="PS50113"/>
    </source>
</evidence>
<dbReference type="InterPro" id="IPR005467">
    <property type="entry name" value="His_kinase_dom"/>
</dbReference>
<dbReference type="Proteomes" id="UP000603865">
    <property type="component" value="Unassembled WGS sequence"/>
</dbReference>
<dbReference type="SUPFAM" id="SSF55874">
    <property type="entry name" value="ATPase domain of HSP90 chaperone/DNA topoisomerase II/histidine kinase"/>
    <property type="match status" value="1"/>
</dbReference>
<dbReference type="FunFam" id="3.30.565.10:FF:000006">
    <property type="entry name" value="Sensor histidine kinase WalK"/>
    <property type="match status" value="1"/>
</dbReference>
<dbReference type="SUPFAM" id="SSF47384">
    <property type="entry name" value="Homodimeric domain of signal transducing histidine kinase"/>
    <property type="match status" value="1"/>
</dbReference>
<dbReference type="Pfam" id="PF13185">
    <property type="entry name" value="GAF_2"/>
    <property type="match status" value="1"/>
</dbReference>
<dbReference type="PANTHER" id="PTHR42878">
    <property type="entry name" value="TWO-COMPONENT HISTIDINE KINASE"/>
    <property type="match status" value="1"/>
</dbReference>
<dbReference type="GO" id="GO:0007234">
    <property type="term" value="P:osmosensory signaling via phosphorelay pathway"/>
    <property type="evidence" value="ECO:0007669"/>
    <property type="project" value="TreeGrafter"/>
</dbReference>
<sequence length="672" mass="74137">MEINDFTAYQHRRWPDFWTGEDRLKAQAALDRARHGDRSTFEGQMATFNGTLKWWEVQVAPIMDQQGVAGELVAVSTDITARKQAEQALNALNAELERQVQDRVRQLNTTAQAHQAFMAFTEAVGIQTDVAVLAKEAVKILQHHFPNASIGYYSREHEVWTALAWSDDLSSEAVQVITAGVSSDHPVIAEVLAAREAVFDYTYLKAVVRSPASYQAVGSVPVTLGGEVCGLLSVGFRTTPVWSEQDQQLLRAVTRGLNLALERSAYLQRLETQNAELAAQARALESVARLSAELALLTDRRTLIRRALELVLSVLPEGEGAFYERAGPVWRVAVQSGDGFHAFGESVGHAPSLGHLSDQREPLFQHAWHPFLKRIPEQVASVGACATLPLLLNGEVSGLFIVSLSQKHDWSTAERTMLITTVRSLELVIEGAIGAAHLTRERQLLALTTAELESFVYSASHDLRTPVRHVMSFAELARRALITTPNEKASHYIEVMQQAASEMSGMIDAMLLLSRVGRHTVVLRAVDLEQVVTQIRWHLMAAVPHLSIDWQVAALPTVISDLSLLQQAMTQLLDNAVKFSSTQAAPHIQVWAEENDTGWTVFVRDNGVGFDPTYQHKLFGVFQRLHREKHFGGAGVGLATVRRIVIKLGGEVFADSQVNQGATFGFTLPVHS</sequence>
<dbReference type="Pfam" id="PF08448">
    <property type="entry name" value="PAS_4"/>
    <property type="match status" value="1"/>
</dbReference>
<dbReference type="EC" id="2.7.13.3" evidence="2"/>
<dbReference type="InterPro" id="IPR000700">
    <property type="entry name" value="PAS-assoc_C"/>
</dbReference>
<dbReference type="GO" id="GO:0030295">
    <property type="term" value="F:protein kinase activator activity"/>
    <property type="evidence" value="ECO:0007669"/>
    <property type="project" value="TreeGrafter"/>
</dbReference>
<keyword evidence="4" id="KW-0808">Transferase</keyword>
<dbReference type="Gene3D" id="3.30.565.10">
    <property type="entry name" value="Histidine kinase-like ATPase, C-terminal domain"/>
    <property type="match status" value="1"/>
</dbReference>
<dbReference type="GO" id="GO:0000156">
    <property type="term" value="F:phosphorelay response regulator activity"/>
    <property type="evidence" value="ECO:0007669"/>
    <property type="project" value="TreeGrafter"/>
</dbReference>
<dbReference type="InterPro" id="IPR003661">
    <property type="entry name" value="HisK_dim/P_dom"/>
</dbReference>
<evidence type="ECO:0000313" key="10">
    <source>
        <dbReference type="Proteomes" id="UP000603865"/>
    </source>
</evidence>
<organism evidence="9 10">
    <name type="scientific">Deinococcus ruber</name>
    <dbReference type="NCBI Taxonomy" id="1848197"/>
    <lineage>
        <taxon>Bacteria</taxon>
        <taxon>Thermotogati</taxon>
        <taxon>Deinococcota</taxon>
        <taxon>Deinococci</taxon>
        <taxon>Deinococcales</taxon>
        <taxon>Deinococcaceae</taxon>
        <taxon>Deinococcus</taxon>
    </lineage>
</organism>
<dbReference type="PRINTS" id="PR00344">
    <property type="entry name" value="BCTRLSENSOR"/>
</dbReference>
<dbReference type="PROSITE" id="PS50109">
    <property type="entry name" value="HIS_KIN"/>
    <property type="match status" value="1"/>
</dbReference>
<dbReference type="InterPro" id="IPR003594">
    <property type="entry name" value="HATPase_dom"/>
</dbReference>
<dbReference type="InterPro" id="IPR036097">
    <property type="entry name" value="HisK_dim/P_sf"/>
</dbReference>
<reference evidence="9" key="1">
    <citation type="journal article" date="2014" name="Int. J. Syst. Evol. Microbiol.">
        <title>Complete genome sequence of Corynebacterium casei LMG S-19264T (=DSM 44701T), isolated from a smear-ripened cheese.</title>
        <authorList>
            <consortium name="US DOE Joint Genome Institute (JGI-PGF)"/>
            <person name="Walter F."/>
            <person name="Albersmeier A."/>
            <person name="Kalinowski J."/>
            <person name="Ruckert C."/>
        </authorList>
    </citation>
    <scope>NUCLEOTIDE SEQUENCE</scope>
    <source>
        <strain evidence="9">JCM 31311</strain>
    </source>
</reference>
<evidence type="ECO:0000256" key="5">
    <source>
        <dbReference type="ARBA" id="ARBA00022777"/>
    </source>
</evidence>
<evidence type="ECO:0000256" key="2">
    <source>
        <dbReference type="ARBA" id="ARBA00012438"/>
    </source>
</evidence>
<keyword evidence="5" id="KW-0418">Kinase</keyword>
<dbReference type="InterPro" id="IPR050351">
    <property type="entry name" value="BphY/WalK/GraS-like"/>
</dbReference>
<evidence type="ECO:0000256" key="6">
    <source>
        <dbReference type="ARBA" id="ARBA00023136"/>
    </source>
</evidence>
<dbReference type="SMART" id="SM00387">
    <property type="entry name" value="HATPase_c"/>
    <property type="match status" value="1"/>
</dbReference>
<dbReference type="SUPFAM" id="SSF55781">
    <property type="entry name" value="GAF domain-like"/>
    <property type="match status" value="2"/>
</dbReference>
<dbReference type="InterPro" id="IPR003018">
    <property type="entry name" value="GAF"/>
</dbReference>
<dbReference type="InterPro" id="IPR029016">
    <property type="entry name" value="GAF-like_dom_sf"/>
</dbReference>
<dbReference type="Gene3D" id="1.10.287.130">
    <property type="match status" value="1"/>
</dbReference>
<name>A0A918KXU8_9DEIO</name>
<evidence type="ECO:0000313" key="9">
    <source>
        <dbReference type="EMBL" id="GGR41423.1"/>
    </source>
</evidence>
<keyword evidence="10" id="KW-1185">Reference proteome</keyword>
<dbReference type="PROSITE" id="PS50113">
    <property type="entry name" value="PAC"/>
    <property type="match status" value="1"/>
</dbReference>
<dbReference type="SUPFAM" id="SSF55785">
    <property type="entry name" value="PYP-like sensor domain (PAS domain)"/>
    <property type="match status" value="1"/>
</dbReference>
<proteinExistence type="predicted"/>
<dbReference type="Pfam" id="PF02518">
    <property type="entry name" value="HATPase_c"/>
    <property type="match status" value="1"/>
</dbReference>
<protein>
    <recommendedName>
        <fullName evidence="2">histidine kinase</fullName>
        <ecNumber evidence="2">2.7.13.3</ecNumber>
    </recommendedName>
</protein>
<keyword evidence="3" id="KW-0597">Phosphoprotein</keyword>
<dbReference type="Gene3D" id="3.30.450.20">
    <property type="entry name" value="PAS domain"/>
    <property type="match status" value="1"/>
</dbReference>
<dbReference type="InterPro" id="IPR035965">
    <property type="entry name" value="PAS-like_dom_sf"/>
</dbReference>
<dbReference type="AlphaFoldDB" id="A0A918KXU8"/>
<feature type="domain" description="Histidine kinase" evidence="7">
    <location>
        <begin position="458"/>
        <end position="672"/>
    </location>
</feature>
<dbReference type="NCBIfam" id="TIGR00229">
    <property type="entry name" value="sensory_box"/>
    <property type="match status" value="1"/>
</dbReference>
<dbReference type="InterPro" id="IPR036890">
    <property type="entry name" value="HATPase_C_sf"/>
</dbReference>
<dbReference type="InterPro" id="IPR013656">
    <property type="entry name" value="PAS_4"/>
</dbReference>
<gene>
    <name evidence="9" type="ORF">GCM10008957_56710</name>
</gene>
<comment type="caution">
    <text evidence="9">The sequence shown here is derived from an EMBL/GenBank/DDBJ whole genome shotgun (WGS) entry which is preliminary data.</text>
</comment>
<dbReference type="InterPro" id="IPR004358">
    <property type="entry name" value="Sig_transdc_His_kin-like_C"/>
</dbReference>
<keyword evidence="6" id="KW-0472">Membrane</keyword>
<reference evidence="9" key="2">
    <citation type="submission" date="2020-09" db="EMBL/GenBank/DDBJ databases">
        <authorList>
            <person name="Sun Q."/>
            <person name="Ohkuma M."/>
        </authorList>
    </citation>
    <scope>NUCLEOTIDE SEQUENCE</scope>
    <source>
        <strain evidence="9">JCM 31311</strain>
    </source>
</reference>
<dbReference type="GO" id="GO:0000155">
    <property type="term" value="F:phosphorelay sensor kinase activity"/>
    <property type="evidence" value="ECO:0007669"/>
    <property type="project" value="InterPro"/>
</dbReference>
<dbReference type="Pfam" id="PF00512">
    <property type="entry name" value="HisKA"/>
    <property type="match status" value="1"/>
</dbReference>
<dbReference type="GO" id="GO:0016020">
    <property type="term" value="C:membrane"/>
    <property type="evidence" value="ECO:0007669"/>
    <property type="project" value="UniProtKB-SubCell"/>
</dbReference>
<accession>A0A918KXU8</accession>
<comment type="catalytic activity">
    <reaction evidence="1">
        <text>ATP + protein L-histidine = ADP + protein N-phospho-L-histidine.</text>
        <dbReference type="EC" id="2.7.13.3"/>
    </reaction>
</comment>
<dbReference type="InterPro" id="IPR000014">
    <property type="entry name" value="PAS"/>
</dbReference>
<evidence type="ECO:0000259" key="7">
    <source>
        <dbReference type="PROSITE" id="PS50109"/>
    </source>
</evidence>
<dbReference type="SMART" id="SM00065">
    <property type="entry name" value="GAF"/>
    <property type="match status" value="1"/>
</dbReference>
<feature type="domain" description="PAC" evidence="8">
    <location>
        <begin position="39"/>
        <end position="91"/>
    </location>
</feature>
<dbReference type="EMBL" id="BMQL01000121">
    <property type="protein sequence ID" value="GGR41423.1"/>
    <property type="molecule type" value="Genomic_DNA"/>
</dbReference>
<dbReference type="PANTHER" id="PTHR42878:SF15">
    <property type="entry name" value="BACTERIOPHYTOCHROME"/>
    <property type="match status" value="1"/>
</dbReference>
<dbReference type="SMART" id="SM00388">
    <property type="entry name" value="HisKA"/>
    <property type="match status" value="1"/>
</dbReference>
<dbReference type="CDD" id="cd00082">
    <property type="entry name" value="HisKA"/>
    <property type="match status" value="1"/>
</dbReference>
<evidence type="ECO:0000256" key="1">
    <source>
        <dbReference type="ARBA" id="ARBA00000085"/>
    </source>
</evidence>
<dbReference type="Gene3D" id="3.30.450.40">
    <property type="match status" value="2"/>
</dbReference>
<evidence type="ECO:0000256" key="4">
    <source>
        <dbReference type="ARBA" id="ARBA00022679"/>
    </source>
</evidence>
<evidence type="ECO:0000256" key="3">
    <source>
        <dbReference type="ARBA" id="ARBA00022553"/>
    </source>
</evidence>